<name>A0A397UUS0_9GLOM</name>
<dbReference type="OrthoDB" id="2449162at2759"/>
<evidence type="ECO:0000313" key="1">
    <source>
        <dbReference type="EMBL" id="RIB13984.1"/>
    </source>
</evidence>
<dbReference type="Proteomes" id="UP000266673">
    <property type="component" value="Unassembled WGS sequence"/>
</dbReference>
<accession>A0A397UUS0</accession>
<gene>
    <name evidence="1" type="ORF">C2G38_2040550</name>
</gene>
<dbReference type="AlphaFoldDB" id="A0A397UUS0"/>
<keyword evidence="2" id="KW-1185">Reference proteome</keyword>
<organism evidence="1 2">
    <name type="scientific">Gigaspora rosea</name>
    <dbReference type="NCBI Taxonomy" id="44941"/>
    <lineage>
        <taxon>Eukaryota</taxon>
        <taxon>Fungi</taxon>
        <taxon>Fungi incertae sedis</taxon>
        <taxon>Mucoromycota</taxon>
        <taxon>Glomeromycotina</taxon>
        <taxon>Glomeromycetes</taxon>
        <taxon>Diversisporales</taxon>
        <taxon>Gigasporaceae</taxon>
        <taxon>Gigaspora</taxon>
    </lineage>
</organism>
<reference evidence="1 2" key="1">
    <citation type="submission" date="2018-06" db="EMBL/GenBank/DDBJ databases">
        <title>Comparative genomics reveals the genomic features of Rhizophagus irregularis, R. cerebriforme, R. diaphanum and Gigaspora rosea, and their symbiotic lifestyle signature.</title>
        <authorList>
            <person name="Morin E."/>
            <person name="San Clemente H."/>
            <person name="Chen E.C.H."/>
            <person name="De La Providencia I."/>
            <person name="Hainaut M."/>
            <person name="Kuo A."/>
            <person name="Kohler A."/>
            <person name="Murat C."/>
            <person name="Tang N."/>
            <person name="Roy S."/>
            <person name="Loubradou J."/>
            <person name="Henrissat B."/>
            <person name="Grigoriev I.V."/>
            <person name="Corradi N."/>
            <person name="Roux C."/>
            <person name="Martin F.M."/>
        </authorList>
    </citation>
    <scope>NUCLEOTIDE SEQUENCE [LARGE SCALE GENOMIC DNA]</scope>
    <source>
        <strain evidence="1 2">DAOM 194757</strain>
    </source>
</reference>
<protein>
    <submittedName>
        <fullName evidence="1">Uncharacterized protein</fullName>
    </submittedName>
</protein>
<proteinExistence type="predicted"/>
<evidence type="ECO:0000313" key="2">
    <source>
        <dbReference type="Proteomes" id="UP000266673"/>
    </source>
</evidence>
<dbReference type="EMBL" id="QKWP01000874">
    <property type="protein sequence ID" value="RIB13984.1"/>
    <property type="molecule type" value="Genomic_DNA"/>
</dbReference>
<comment type="caution">
    <text evidence="1">The sequence shown here is derived from an EMBL/GenBank/DDBJ whole genome shotgun (WGS) entry which is preliminary data.</text>
</comment>
<sequence length="167" mass="19425">MSINDILNDDMKRIVNELCKLVNLCKRREETLQSLVILNSNNLQLKNVNDIPDKCKEWLLGIASSNGIIRLKIFMLVSINLTEIPCLKNSGSYTKMSTSNSWLSQSQAFIWYQTKENSLKFPFSIYFMDQINKFKRLYQQDLEILAEEENYDEKTGELKAIIVNDCI</sequence>